<comment type="caution">
    <text evidence="1">The sequence shown here is derived from an EMBL/GenBank/DDBJ whole genome shotgun (WGS) entry which is preliminary data.</text>
</comment>
<gene>
    <name evidence="1" type="ORF">RHMOL_Rhmol02G0145800</name>
</gene>
<sequence>MFFFRDKKGSRASGRRGIPYEFSRTGREAEHQAAEGSLMNLAGEVLFAKKKIGEGICRIRRDAQPEAEEGSLMNLAGGTYHLEVMPFVRFLLVLFAGEKIGEGIGRIRWETQHEAAEGSLMNLAGEIWASLSIIIILFMGETYHKKVMRPVGFLVLFAGEKIGEGIGRIRREAQHEAGEGSLMNLAGEIWASLFIISFLFKGVTYNLKVLFTGEKIGEGIGSIKREVQHEAAEESLMNLAWRVYSSCAFFLGAGHIIGRSCQKFGFNRSSLREIKSVKELVMSSVGFLYVLFAGEKIGEGISNIRRKAQHEAAEGSLMNLACEI</sequence>
<reference evidence="1" key="1">
    <citation type="submission" date="2022-02" db="EMBL/GenBank/DDBJ databases">
        <title>Plant Genome Project.</title>
        <authorList>
            <person name="Zhang R.-G."/>
        </authorList>
    </citation>
    <scope>NUCLEOTIDE SEQUENCE</scope>
    <source>
        <strain evidence="1">AT1</strain>
    </source>
</reference>
<accession>A0ACC0PRI7</accession>
<dbReference type="Proteomes" id="UP001062846">
    <property type="component" value="Chromosome 2"/>
</dbReference>
<protein>
    <submittedName>
        <fullName evidence="1">Uncharacterized protein</fullName>
    </submittedName>
</protein>
<name>A0ACC0PRI7_RHOML</name>
<proteinExistence type="predicted"/>
<organism evidence="1 2">
    <name type="scientific">Rhododendron molle</name>
    <name type="common">Chinese azalea</name>
    <name type="synonym">Azalea mollis</name>
    <dbReference type="NCBI Taxonomy" id="49168"/>
    <lineage>
        <taxon>Eukaryota</taxon>
        <taxon>Viridiplantae</taxon>
        <taxon>Streptophyta</taxon>
        <taxon>Embryophyta</taxon>
        <taxon>Tracheophyta</taxon>
        <taxon>Spermatophyta</taxon>
        <taxon>Magnoliopsida</taxon>
        <taxon>eudicotyledons</taxon>
        <taxon>Gunneridae</taxon>
        <taxon>Pentapetalae</taxon>
        <taxon>asterids</taxon>
        <taxon>Ericales</taxon>
        <taxon>Ericaceae</taxon>
        <taxon>Ericoideae</taxon>
        <taxon>Rhodoreae</taxon>
        <taxon>Rhododendron</taxon>
    </lineage>
</organism>
<evidence type="ECO:0000313" key="2">
    <source>
        <dbReference type="Proteomes" id="UP001062846"/>
    </source>
</evidence>
<dbReference type="EMBL" id="CM046389">
    <property type="protein sequence ID" value="KAI8567749.1"/>
    <property type="molecule type" value="Genomic_DNA"/>
</dbReference>
<evidence type="ECO:0000313" key="1">
    <source>
        <dbReference type="EMBL" id="KAI8567749.1"/>
    </source>
</evidence>
<keyword evidence="2" id="KW-1185">Reference proteome</keyword>